<keyword evidence="2" id="KW-0813">Transport</keyword>
<comment type="subcellular location">
    <subcellularLocation>
        <location evidence="1">Cytoplasm</location>
    </subcellularLocation>
</comment>
<evidence type="ECO:0000313" key="9">
    <source>
        <dbReference type="RefSeq" id="XP_007421929.1"/>
    </source>
</evidence>
<feature type="domain" description="CRAL-TRIO" evidence="7">
    <location>
        <begin position="87"/>
        <end position="253"/>
    </location>
</feature>
<accession>A0A9F2MWH5</accession>
<organism evidence="8 9">
    <name type="scientific">Python bivittatus</name>
    <name type="common">Burmese python</name>
    <name type="synonym">Python molurus bivittatus</name>
    <dbReference type="NCBI Taxonomy" id="176946"/>
    <lineage>
        <taxon>Eukaryota</taxon>
        <taxon>Metazoa</taxon>
        <taxon>Chordata</taxon>
        <taxon>Craniata</taxon>
        <taxon>Vertebrata</taxon>
        <taxon>Euteleostomi</taxon>
        <taxon>Lepidosauria</taxon>
        <taxon>Squamata</taxon>
        <taxon>Bifurcata</taxon>
        <taxon>Unidentata</taxon>
        <taxon>Episquamata</taxon>
        <taxon>Toxicofera</taxon>
        <taxon>Serpentes</taxon>
        <taxon>Henophidia</taxon>
        <taxon>Pythonidae</taxon>
        <taxon>Python</taxon>
    </lineage>
</organism>
<dbReference type="PANTHER" id="PTHR10174">
    <property type="entry name" value="ALPHA-TOCOPHEROL TRANSFER PROTEIN-RELATED"/>
    <property type="match status" value="1"/>
</dbReference>
<dbReference type="GO" id="GO:0008431">
    <property type="term" value="F:vitamin E binding"/>
    <property type="evidence" value="ECO:0007669"/>
    <property type="project" value="TreeGrafter"/>
</dbReference>
<dbReference type="Proteomes" id="UP000695026">
    <property type="component" value="Unplaced"/>
</dbReference>
<dbReference type="Gene3D" id="1.20.5.1200">
    <property type="entry name" value="Alpha-tocopherol transfer"/>
    <property type="match status" value="1"/>
</dbReference>
<sequence length="277" mass="31828">MDQEKPRSPPVNFNELPDDSPHVRAAIAALRRKTVEENLQVRQSELSDADLVRFLRCRDFDCNLAWKVLKNYHKWRTEYPEISTNLHPSSVFGLLQAGYLGILKERDPSGSKVTIYRIASWDPKIFSTDDLFRLSLMASELISRELDTQQNGVKVIFDLQGWTFAQAFQITPMVARKVAFSLTDSFPLKVRGIHLINEPLIFYHVFKLIKCFLSEKIKARIYLHGNNFAHGLLKHFPASIIPEEYYGEAASIEEVSKETTDFLMESADYLQSVSFHA</sequence>
<dbReference type="KEGG" id="pbi:103067135"/>
<dbReference type="SMART" id="SM00516">
    <property type="entry name" value="SEC14"/>
    <property type="match status" value="1"/>
</dbReference>
<dbReference type="CTD" id="7274"/>
<dbReference type="GO" id="GO:0016020">
    <property type="term" value="C:membrane"/>
    <property type="evidence" value="ECO:0007669"/>
    <property type="project" value="TreeGrafter"/>
</dbReference>
<dbReference type="InterPro" id="IPR001251">
    <property type="entry name" value="CRAL-TRIO_dom"/>
</dbReference>
<evidence type="ECO:0000256" key="6">
    <source>
        <dbReference type="ARBA" id="ARBA00072185"/>
    </source>
</evidence>
<dbReference type="InterPro" id="IPR036865">
    <property type="entry name" value="CRAL-TRIO_dom_sf"/>
</dbReference>
<dbReference type="RefSeq" id="XP_007421929.1">
    <property type="nucleotide sequence ID" value="XM_007421867.3"/>
</dbReference>
<comment type="subunit">
    <text evidence="5">Monomer and homotetramer. Phosphatidylinositol 4,5-bisphosphate binding induces the formation of homotetramers. Phosphatidylinositol 3,4-bisphosphate is less efficient in inducing tetramerization.</text>
</comment>
<dbReference type="AlphaFoldDB" id="A0A9F2MWH5"/>
<evidence type="ECO:0000256" key="2">
    <source>
        <dbReference type="ARBA" id="ARBA00022448"/>
    </source>
</evidence>
<dbReference type="GO" id="GO:0005770">
    <property type="term" value="C:late endosome"/>
    <property type="evidence" value="ECO:0007669"/>
    <property type="project" value="TreeGrafter"/>
</dbReference>
<dbReference type="GO" id="GO:0042360">
    <property type="term" value="P:vitamin E metabolic process"/>
    <property type="evidence" value="ECO:0007669"/>
    <property type="project" value="TreeGrafter"/>
</dbReference>
<dbReference type="GO" id="GO:1902936">
    <property type="term" value="F:phosphatidylinositol bisphosphate binding"/>
    <property type="evidence" value="ECO:0007669"/>
    <property type="project" value="TreeGrafter"/>
</dbReference>
<proteinExistence type="predicted"/>
<dbReference type="OMA" id="KQRVYMH"/>
<keyword evidence="8" id="KW-1185">Reference proteome</keyword>
<evidence type="ECO:0000256" key="4">
    <source>
        <dbReference type="ARBA" id="ARBA00023121"/>
    </source>
</evidence>
<gene>
    <name evidence="9" type="primary">TTPA</name>
</gene>
<dbReference type="InterPro" id="IPR036273">
    <property type="entry name" value="CRAL/TRIO_N_dom_sf"/>
</dbReference>
<evidence type="ECO:0000256" key="3">
    <source>
        <dbReference type="ARBA" id="ARBA00022490"/>
    </source>
</evidence>
<dbReference type="GO" id="GO:0120013">
    <property type="term" value="F:lipid transfer activity"/>
    <property type="evidence" value="ECO:0007669"/>
    <property type="project" value="TreeGrafter"/>
</dbReference>
<dbReference type="FunFam" id="1.10.8.20:FF:000003">
    <property type="entry name" value="Alpha-tocopherol transfer protein"/>
    <property type="match status" value="1"/>
</dbReference>
<dbReference type="Gene3D" id="3.40.525.10">
    <property type="entry name" value="CRAL-TRIO lipid binding domain"/>
    <property type="match status" value="1"/>
</dbReference>
<dbReference type="OrthoDB" id="440711at2759"/>
<dbReference type="CDD" id="cd00170">
    <property type="entry name" value="SEC14"/>
    <property type="match status" value="1"/>
</dbReference>
<keyword evidence="3" id="KW-0963">Cytoplasm</keyword>
<name>A0A9F2MWH5_PYTBI</name>
<dbReference type="InterPro" id="IPR011074">
    <property type="entry name" value="CRAL/TRIO_N_dom"/>
</dbReference>
<dbReference type="SMART" id="SM01100">
    <property type="entry name" value="CRAL_TRIO_N"/>
    <property type="match status" value="1"/>
</dbReference>
<keyword evidence="4" id="KW-0446">Lipid-binding</keyword>
<evidence type="ECO:0000256" key="1">
    <source>
        <dbReference type="ARBA" id="ARBA00004496"/>
    </source>
</evidence>
<dbReference type="SUPFAM" id="SSF52087">
    <property type="entry name" value="CRAL/TRIO domain"/>
    <property type="match status" value="1"/>
</dbReference>
<dbReference type="Pfam" id="PF00650">
    <property type="entry name" value="CRAL_TRIO"/>
    <property type="match status" value="1"/>
</dbReference>
<dbReference type="GeneID" id="103067135"/>
<dbReference type="FunFam" id="3.40.525.10:FF:000002">
    <property type="entry name" value="Alpha-tocopherol transfer protein-like"/>
    <property type="match status" value="1"/>
</dbReference>
<evidence type="ECO:0000259" key="7">
    <source>
        <dbReference type="PROSITE" id="PS50191"/>
    </source>
</evidence>
<dbReference type="SUPFAM" id="SSF46938">
    <property type="entry name" value="CRAL/TRIO N-terminal domain"/>
    <property type="match status" value="1"/>
</dbReference>
<dbReference type="Gene3D" id="1.10.8.20">
    <property type="entry name" value="N-terminal domain of phosphatidylinositol transfer protein sec14p"/>
    <property type="match status" value="1"/>
</dbReference>
<dbReference type="PRINTS" id="PR00180">
    <property type="entry name" value="CRETINALDHBP"/>
</dbReference>
<dbReference type="PANTHER" id="PTHR10174:SF225">
    <property type="entry name" value="ALPHA-TOCOPHEROL TRANSFER PROTEIN"/>
    <property type="match status" value="1"/>
</dbReference>
<dbReference type="PROSITE" id="PS50191">
    <property type="entry name" value="CRAL_TRIO"/>
    <property type="match status" value="1"/>
</dbReference>
<reference evidence="9" key="1">
    <citation type="submission" date="2025-08" db="UniProtKB">
        <authorList>
            <consortium name="RefSeq"/>
        </authorList>
    </citation>
    <scope>IDENTIFICATION</scope>
    <source>
        <tissue evidence="9">Liver</tissue>
    </source>
</reference>
<evidence type="ECO:0000313" key="8">
    <source>
        <dbReference type="Proteomes" id="UP000695026"/>
    </source>
</evidence>
<evidence type="ECO:0000256" key="5">
    <source>
        <dbReference type="ARBA" id="ARBA00061965"/>
    </source>
</evidence>
<dbReference type="GO" id="GO:0051180">
    <property type="term" value="P:vitamin transport"/>
    <property type="evidence" value="ECO:0007669"/>
    <property type="project" value="TreeGrafter"/>
</dbReference>
<protein>
    <recommendedName>
        <fullName evidence="6">Alpha-tocopherol transfer protein</fullName>
    </recommendedName>
</protein>